<gene>
    <name evidence="2" type="ORF">LUZ63_008104</name>
</gene>
<reference evidence="2" key="1">
    <citation type="journal article" date="2022" name="Cell">
        <title>Repeat-based holocentromeres influence genome architecture and karyotype evolution.</title>
        <authorList>
            <person name="Hofstatter P.G."/>
            <person name="Thangavel G."/>
            <person name="Lux T."/>
            <person name="Neumann P."/>
            <person name="Vondrak T."/>
            <person name="Novak P."/>
            <person name="Zhang M."/>
            <person name="Costa L."/>
            <person name="Castellani M."/>
            <person name="Scott A."/>
            <person name="Toegelov H."/>
            <person name="Fuchs J."/>
            <person name="Mata-Sucre Y."/>
            <person name="Dias Y."/>
            <person name="Vanzela A.L.L."/>
            <person name="Huettel B."/>
            <person name="Almeida C.C.S."/>
            <person name="Simkova H."/>
            <person name="Souza G."/>
            <person name="Pedrosa-Harand A."/>
            <person name="Macas J."/>
            <person name="Mayer K.F.X."/>
            <person name="Houben A."/>
            <person name="Marques A."/>
        </authorList>
    </citation>
    <scope>NUCLEOTIDE SEQUENCE</scope>
    <source>
        <strain evidence="2">RhyBre1mFocal</strain>
    </source>
</reference>
<proteinExistence type="predicted"/>
<evidence type="ECO:0000313" key="3">
    <source>
        <dbReference type="Proteomes" id="UP001151287"/>
    </source>
</evidence>
<evidence type="ECO:0000259" key="1">
    <source>
        <dbReference type="Pfam" id="PF13966"/>
    </source>
</evidence>
<dbReference type="AlphaFoldDB" id="A0A9Q0CTS6"/>
<dbReference type="InterPro" id="IPR026960">
    <property type="entry name" value="RVT-Znf"/>
</dbReference>
<name>A0A9Q0CTS6_9POAL</name>
<dbReference type="EMBL" id="JAMQYH010000002">
    <property type="protein sequence ID" value="KAJ1699592.1"/>
    <property type="molecule type" value="Genomic_DNA"/>
</dbReference>
<comment type="caution">
    <text evidence="2">The sequence shown here is derived from an EMBL/GenBank/DDBJ whole genome shotgun (WGS) entry which is preliminary data.</text>
</comment>
<dbReference type="PANTHER" id="PTHR36617:SF15">
    <property type="entry name" value="REVERSE TRANSCRIPTASE ZINC-BINDING DOMAIN-CONTAINING PROTEIN"/>
    <property type="match status" value="1"/>
</dbReference>
<protein>
    <recommendedName>
        <fullName evidence="1">Reverse transcriptase zinc-binding domain-containing protein</fullName>
    </recommendedName>
</protein>
<evidence type="ECO:0000313" key="2">
    <source>
        <dbReference type="EMBL" id="KAJ1699592.1"/>
    </source>
</evidence>
<dbReference type="Proteomes" id="UP001151287">
    <property type="component" value="Unassembled WGS sequence"/>
</dbReference>
<feature type="domain" description="Reverse transcriptase zinc-binding" evidence="1">
    <location>
        <begin position="104"/>
        <end position="185"/>
    </location>
</feature>
<dbReference type="Pfam" id="PF13966">
    <property type="entry name" value="zf-RVT"/>
    <property type="match status" value="1"/>
</dbReference>
<accession>A0A9Q0CTS6</accession>
<keyword evidence="3" id="KW-1185">Reference proteome</keyword>
<dbReference type="OrthoDB" id="686325at2759"/>
<organism evidence="2 3">
    <name type="scientific">Rhynchospora breviuscula</name>
    <dbReference type="NCBI Taxonomy" id="2022672"/>
    <lineage>
        <taxon>Eukaryota</taxon>
        <taxon>Viridiplantae</taxon>
        <taxon>Streptophyta</taxon>
        <taxon>Embryophyta</taxon>
        <taxon>Tracheophyta</taxon>
        <taxon>Spermatophyta</taxon>
        <taxon>Magnoliopsida</taxon>
        <taxon>Liliopsida</taxon>
        <taxon>Poales</taxon>
        <taxon>Cyperaceae</taxon>
        <taxon>Cyperoideae</taxon>
        <taxon>Rhynchosporeae</taxon>
        <taxon>Rhynchospora</taxon>
    </lineage>
</organism>
<dbReference type="PANTHER" id="PTHR36617">
    <property type="entry name" value="PROTEIN, PUTATIVE-RELATED"/>
    <property type="match status" value="1"/>
</dbReference>
<sequence length="192" mass="22271">MSLSCAHKVTELKFYFGITTGGWVLLKFLLEDLFSFAINQELTLSQFMSDWRSNTHLFRNSLHTSLSASAQWLSLQLSLDSNPTLALATDRDSFRWNLNSNGIFSVNSFYRFQKEFPKHKSLLFQLWKLNIPPRMKIFAWQLSLNKIATLDNLKKRGWQLPSFCTLCASDEETADHMFNSCKLFKDVLQLAK</sequence>